<protein>
    <recommendedName>
        <fullName evidence="3">HTH CENPB-type domain-containing protein</fullName>
    </recommendedName>
</protein>
<keyword evidence="5" id="KW-1185">Reference proteome</keyword>
<dbReference type="OrthoDB" id="7616131at2759"/>
<dbReference type="SUPFAM" id="SSF46689">
    <property type="entry name" value="Homeodomain-like"/>
    <property type="match status" value="1"/>
</dbReference>
<reference evidence="4 5" key="1">
    <citation type="journal article" date="2019" name="Sci. Rep.">
        <title>Orb-weaving spider Araneus ventricosus genome elucidates the spidroin gene catalogue.</title>
        <authorList>
            <person name="Kono N."/>
            <person name="Nakamura H."/>
            <person name="Ohtoshi R."/>
            <person name="Moran D.A.P."/>
            <person name="Shinohara A."/>
            <person name="Yoshida Y."/>
            <person name="Fujiwara M."/>
            <person name="Mori M."/>
            <person name="Tomita M."/>
            <person name="Arakawa K."/>
        </authorList>
    </citation>
    <scope>NUCLEOTIDE SEQUENCE [LARGE SCALE GENOMIC DNA]</scope>
</reference>
<comment type="subcellular location">
    <subcellularLocation>
        <location evidence="1">Nucleus</location>
    </subcellularLocation>
</comment>
<dbReference type="PANTHER" id="PTHR19303">
    <property type="entry name" value="TRANSPOSON"/>
    <property type="match status" value="1"/>
</dbReference>
<evidence type="ECO:0000256" key="1">
    <source>
        <dbReference type="ARBA" id="ARBA00004123"/>
    </source>
</evidence>
<dbReference type="InterPro" id="IPR006600">
    <property type="entry name" value="HTH_CenpB_DNA-bd_dom"/>
</dbReference>
<organism evidence="4 5">
    <name type="scientific">Araneus ventricosus</name>
    <name type="common">Orbweaver spider</name>
    <name type="synonym">Epeira ventricosa</name>
    <dbReference type="NCBI Taxonomy" id="182803"/>
    <lineage>
        <taxon>Eukaryota</taxon>
        <taxon>Metazoa</taxon>
        <taxon>Ecdysozoa</taxon>
        <taxon>Arthropoda</taxon>
        <taxon>Chelicerata</taxon>
        <taxon>Arachnida</taxon>
        <taxon>Araneae</taxon>
        <taxon>Araneomorphae</taxon>
        <taxon>Entelegynae</taxon>
        <taxon>Araneoidea</taxon>
        <taxon>Araneidae</taxon>
        <taxon>Araneus</taxon>
    </lineage>
</organism>
<evidence type="ECO:0000313" key="4">
    <source>
        <dbReference type="EMBL" id="GBN14012.1"/>
    </source>
</evidence>
<gene>
    <name evidence="4" type="ORF">AVEN_125600_1</name>
</gene>
<dbReference type="InterPro" id="IPR009057">
    <property type="entry name" value="Homeodomain-like_sf"/>
</dbReference>
<dbReference type="AlphaFoldDB" id="A0A4Y2LHC3"/>
<accession>A0A4Y2LHC3</accession>
<name>A0A4Y2LHC3_ARAVE</name>
<dbReference type="Proteomes" id="UP000499080">
    <property type="component" value="Unassembled WGS sequence"/>
</dbReference>
<sequence>MKIRNSTYPEVEGCVRKWFIHCRYQNLPVSGLMLQKKAEDFAKELDSKSEFKASSGWLANFKERHNNVLRKLCGDSASVDASSYEEWLSELLF</sequence>
<dbReference type="GO" id="GO:0005634">
    <property type="term" value="C:nucleus"/>
    <property type="evidence" value="ECO:0007669"/>
    <property type="project" value="UniProtKB-SubCell"/>
</dbReference>
<evidence type="ECO:0000259" key="3">
    <source>
        <dbReference type="PROSITE" id="PS51253"/>
    </source>
</evidence>
<proteinExistence type="predicted"/>
<evidence type="ECO:0000313" key="5">
    <source>
        <dbReference type="Proteomes" id="UP000499080"/>
    </source>
</evidence>
<dbReference type="Gene3D" id="1.10.10.60">
    <property type="entry name" value="Homeodomain-like"/>
    <property type="match status" value="1"/>
</dbReference>
<keyword evidence="2" id="KW-0238">DNA-binding</keyword>
<dbReference type="GO" id="GO:0003677">
    <property type="term" value="F:DNA binding"/>
    <property type="evidence" value="ECO:0007669"/>
    <property type="project" value="UniProtKB-KW"/>
</dbReference>
<dbReference type="SMART" id="SM00674">
    <property type="entry name" value="CENPB"/>
    <property type="match status" value="1"/>
</dbReference>
<comment type="caution">
    <text evidence="4">The sequence shown here is derived from an EMBL/GenBank/DDBJ whole genome shotgun (WGS) entry which is preliminary data.</text>
</comment>
<dbReference type="EMBL" id="BGPR01005852">
    <property type="protein sequence ID" value="GBN14012.1"/>
    <property type="molecule type" value="Genomic_DNA"/>
</dbReference>
<dbReference type="Pfam" id="PF03221">
    <property type="entry name" value="HTH_Tnp_Tc5"/>
    <property type="match status" value="1"/>
</dbReference>
<dbReference type="InterPro" id="IPR050863">
    <property type="entry name" value="CenT-Element_Derived"/>
</dbReference>
<feature type="domain" description="HTH CENPB-type" evidence="3">
    <location>
        <begin position="1"/>
        <end position="71"/>
    </location>
</feature>
<dbReference type="PANTHER" id="PTHR19303:SF73">
    <property type="entry name" value="PROTEIN PDC2"/>
    <property type="match status" value="1"/>
</dbReference>
<dbReference type="PROSITE" id="PS51253">
    <property type="entry name" value="HTH_CENPB"/>
    <property type="match status" value="1"/>
</dbReference>
<evidence type="ECO:0000256" key="2">
    <source>
        <dbReference type="ARBA" id="ARBA00023125"/>
    </source>
</evidence>